<dbReference type="Pfam" id="PF07973">
    <property type="entry name" value="tRNA_SAD"/>
    <property type="match status" value="1"/>
</dbReference>
<dbReference type="SMART" id="SM00863">
    <property type="entry name" value="tRNA_SAD"/>
    <property type="match status" value="1"/>
</dbReference>
<dbReference type="FunFam" id="3.30.930.10:FF:000004">
    <property type="entry name" value="Alanine--tRNA ligase"/>
    <property type="match status" value="1"/>
</dbReference>
<feature type="coiled-coil region" evidence="13">
    <location>
        <begin position="718"/>
        <end position="752"/>
    </location>
</feature>
<organism evidence="16 17">
    <name type="scientific">Marinobacterium mangrovicola</name>
    <dbReference type="NCBI Taxonomy" id="1476959"/>
    <lineage>
        <taxon>Bacteria</taxon>
        <taxon>Pseudomonadati</taxon>
        <taxon>Pseudomonadota</taxon>
        <taxon>Gammaproteobacteria</taxon>
        <taxon>Oceanospirillales</taxon>
        <taxon>Oceanospirillaceae</taxon>
        <taxon>Marinobacterium</taxon>
    </lineage>
</organism>
<dbReference type="GO" id="GO:0005524">
    <property type="term" value="F:ATP binding"/>
    <property type="evidence" value="ECO:0007669"/>
    <property type="project" value="UniProtKB-UniRule"/>
</dbReference>
<evidence type="ECO:0000256" key="8">
    <source>
        <dbReference type="ARBA" id="ARBA00022840"/>
    </source>
</evidence>
<reference evidence="16 17" key="1">
    <citation type="submission" date="2019-03" db="EMBL/GenBank/DDBJ databases">
        <title>Genomic Encyclopedia of Archaeal and Bacterial Type Strains, Phase II (KMG-II): from individual species to whole genera.</title>
        <authorList>
            <person name="Goeker M."/>
        </authorList>
    </citation>
    <scope>NUCLEOTIDE SEQUENCE [LARGE SCALE GENOMIC DNA]</scope>
    <source>
        <strain evidence="16 17">DSM 27697</strain>
    </source>
</reference>
<evidence type="ECO:0000256" key="10">
    <source>
        <dbReference type="ARBA" id="ARBA00022917"/>
    </source>
</evidence>
<keyword evidence="3 12" id="KW-0820">tRNA-binding</keyword>
<dbReference type="CDD" id="cd00673">
    <property type="entry name" value="AlaRS_core"/>
    <property type="match status" value="1"/>
</dbReference>
<feature type="binding site" evidence="12">
    <location>
        <position position="555"/>
    </location>
    <ligand>
        <name>Zn(2+)</name>
        <dbReference type="ChEBI" id="CHEBI:29105"/>
    </ligand>
</feature>
<dbReference type="Gene3D" id="2.40.30.130">
    <property type="match status" value="1"/>
</dbReference>
<dbReference type="InterPro" id="IPR002318">
    <property type="entry name" value="Ala-tRNA-lgiase_IIc"/>
</dbReference>
<accession>A0A4R1GR85</accession>
<comment type="subcellular location">
    <subcellularLocation>
        <location evidence="1 12">Cytoplasm</location>
    </subcellularLocation>
</comment>
<dbReference type="PANTHER" id="PTHR11777:SF9">
    <property type="entry name" value="ALANINE--TRNA LIGASE, CYTOPLASMIC"/>
    <property type="match status" value="1"/>
</dbReference>
<dbReference type="GO" id="GO:0002161">
    <property type="term" value="F:aminoacyl-tRNA deacylase activity"/>
    <property type="evidence" value="ECO:0007669"/>
    <property type="project" value="TreeGrafter"/>
</dbReference>
<dbReference type="Pfam" id="PF02272">
    <property type="entry name" value="DHHA1"/>
    <property type="match status" value="1"/>
</dbReference>
<dbReference type="FunFam" id="3.30.54.20:FF:000001">
    <property type="entry name" value="Alanine--tRNA ligase"/>
    <property type="match status" value="1"/>
</dbReference>
<dbReference type="InterPro" id="IPR012947">
    <property type="entry name" value="tRNA_SAD"/>
</dbReference>
<keyword evidence="4 12" id="KW-0436">Ligase</keyword>
<dbReference type="PRINTS" id="PR00980">
    <property type="entry name" value="TRNASYNTHALA"/>
</dbReference>
<evidence type="ECO:0000256" key="12">
    <source>
        <dbReference type="HAMAP-Rule" id="MF_00036"/>
    </source>
</evidence>
<keyword evidence="5 12" id="KW-0479">Metal-binding</keyword>
<dbReference type="InterPro" id="IPR050058">
    <property type="entry name" value="Ala-tRNA_ligase"/>
</dbReference>
<dbReference type="InterPro" id="IPR023033">
    <property type="entry name" value="Ala_tRNA_ligase_euk/bac"/>
</dbReference>
<dbReference type="GO" id="GO:0005829">
    <property type="term" value="C:cytosol"/>
    <property type="evidence" value="ECO:0007669"/>
    <property type="project" value="TreeGrafter"/>
</dbReference>
<evidence type="ECO:0000256" key="7">
    <source>
        <dbReference type="ARBA" id="ARBA00022833"/>
    </source>
</evidence>
<keyword evidence="17" id="KW-1185">Reference proteome</keyword>
<dbReference type="EMBL" id="SMFU01000008">
    <property type="protein sequence ID" value="TCK07022.1"/>
    <property type="molecule type" value="Genomic_DNA"/>
</dbReference>
<dbReference type="InterPro" id="IPR009000">
    <property type="entry name" value="Transl_B-barrel_sf"/>
</dbReference>
<evidence type="ECO:0000256" key="9">
    <source>
        <dbReference type="ARBA" id="ARBA00022884"/>
    </source>
</evidence>
<dbReference type="PROSITE" id="PS50860">
    <property type="entry name" value="AA_TRNA_LIGASE_II_ALA"/>
    <property type="match status" value="1"/>
</dbReference>
<evidence type="ECO:0000259" key="15">
    <source>
        <dbReference type="PROSITE" id="PS50860"/>
    </source>
</evidence>
<dbReference type="FunFam" id="3.30.980.10:FF:000004">
    <property type="entry name" value="Alanine--tRNA ligase, cytoplasmic"/>
    <property type="match status" value="1"/>
</dbReference>
<feature type="binding site" evidence="12">
    <location>
        <position position="559"/>
    </location>
    <ligand>
        <name>Zn(2+)</name>
        <dbReference type="ChEBI" id="CHEBI:29105"/>
    </ligand>
</feature>
<keyword evidence="7 12" id="KW-0862">Zinc</keyword>
<keyword evidence="6 12" id="KW-0547">Nucleotide-binding</keyword>
<feature type="binding site" evidence="12">
    <location>
        <position position="663"/>
    </location>
    <ligand>
        <name>Zn(2+)</name>
        <dbReference type="ChEBI" id="CHEBI:29105"/>
    </ligand>
</feature>
<dbReference type="Gene3D" id="6.10.250.550">
    <property type="match status" value="1"/>
</dbReference>
<dbReference type="SUPFAM" id="SSF101353">
    <property type="entry name" value="Putative anticodon-binding domain of alanyl-tRNA synthetase (AlaRS)"/>
    <property type="match status" value="1"/>
</dbReference>
<comment type="function">
    <text evidence="12">Catalyzes the attachment of alanine to tRNA(Ala) in a two-step reaction: alanine is first activated by ATP to form Ala-AMP and then transferred to the acceptor end of tRNA(Ala). Also edits incorrectly charged Ser-tRNA(Ala) and Gly-tRNA(Ala) via its editing domain.</text>
</comment>
<evidence type="ECO:0000256" key="11">
    <source>
        <dbReference type="ARBA" id="ARBA00023146"/>
    </source>
</evidence>
<dbReference type="InterPro" id="IPR018163">
    <property type="entry name" value="Thr/Ala-tRNA-synth_IIc_edit"/>
</dbReference>
<dbReference type="FunFam" id="3.10.310.40:FF:000001">
    <property type="entry name" value="Alanine--tRNA ligase"/>
    <property type="match status" value="1"/>
</dbReference>
<dbReference type="EC" id="6.1.1.7" evidence="12"/>
<dbReference type="Gene3D" id="3.10.310.40">
    <property type="match status" value="1"/>
</dbReference>
<dbReference type="HAMAP" id="MF_00036_B">
    <property type="entry name" value="Ala_tRNA_synth_B"/>
    <property type="match status" value="1"/>
</dbReference>
<dbReference type="GO" id="GO:0045892">
    <property type="term" value="P:negative regulation of DNA-templated transcription"/>
    <property type="evidence" value="ECO:0007669"/>
    <property type="project" value="TreeGrafter"/>
</dbReference>
<keyword evidence="11 12" id="KW-0030">Aminoacyl-tRNA synthetase</keyword>
<dbReference type="AlphaFoldDB" id="A0A4R1GR85"/>
<comment type="cofactor">
    <cofactor evidence="12">
        <name>Zn(2+)</name>
        <dbReference type="ChEBI" id="CHEBI:29105"/>
    </cofactor>
    <text evidence="12">Binds 1 zinc ion per subunit.</text>
</comment>
<evidence type="ECO:0000256" key="5">
    <source>
        <dbReference type="ARBA" id="ARBA00022723"/>
    </source>
</evidence>
<dbReference type="GO" id="GO:0000049">
    <property type="term" value="F:tRNA binding"/>
    <property type="evidence" value="ECO:0007669"/>
    <property type="project" value="UniProtKB-KW"/>
</dbReference>
<dbReference type="SUPFAM" id="SSF50447">
    <property type="entry name" value="Translation proteins"/>
    <property type="match status" value="1"/>
</dbReference>
<evidence type="ECO:0000256" key="13">
    <source>
        <dbReference type="SAM" id="Coils"/>
    </source>
</evidence>
<keyword evidence="12" id="KW-0963">Cytoplasm</keyword>
<dbReference type="FunFam" id="2.40.30.130:FF:000001">
    <property type="entry name" value="Alanine--tRNA ligase"/>
    <property type="match status" value="1"/>
</dbReference>
<dbReference type="Gene3D" id="3.30.54.20">
    <property type="match status" value="1"/>
</dbReference>
<dbReference type="PANTHER" id="PTHR11777">
    <property type="entry name" value="ALANYL-TRNA SYNTHETASE"/>
    <property type="match status" value="1"/>
</dbReference>
<comment type="caution">
    <text evidence="16">The sequence shown here is derived from an EMBL/GenBank/DDBJ whole genome shotgun (WGS) entry which is preliminary data.</text>
</comment>
<dbReference type="GO" id="GO:0006419">
    <property type="term" value="P:alanyl-tRNA aminoacylation"/>
    <property type="evidence" value="ECO:0007669"/>
    <property type="project" value="UniProtKB-UniRule"/>
</dbReference>
<evidence type="ECO:0000256" key="6">
    <source>
        <dbReference type="ARBA" id="ARBA00022741"/>
    </source>
</evidence>
<evidence type="ECO:0000313" key="16">
    <source>
        <dbReference type="EMBL" id="TCK07022.1"/>
    </source>
</evidence>
<dbReference type="SUPFAM" id="SSF55681">
    <property type="entry name" value="Class II aaRS and biotin synthetases"/>
    <property type="match status" value="1"/>
</dbReference>
<evidence type="ECO:0000256" key="4">
    <source>
        <dbReference type="ARBA" id="ARBA00022598"/>
    </source>
</evidence>
<dbReference type="Pfam" id="PF01411">
    <property type="entry name" value="tRNA-synt_2c"/>
    <property type="match status" value="1"/>
</dbReference>
<dbReference type="InterPro" id="IPR045864">
    <property type="entry name" value="aa-tRNA-synth_II/BPL/LPL"/>
</dbReference>
<dbReference type="GO" id="GO:0004813">
    <property type="term" value="F:alanine-tRNA ligase activity"/>
    <property type="evidence" value="ECO:0007669"/>
    <property type="project" value="UniProtKB-UniRule"/>
</dbReference>
<keyword evidence="10 12" id="KW-0648">Protein biosynthesis</keyword>
<evidence type="ECO:0000256" key="14">
    <source>
        <dbReference type="SAM" id="MobiDB-lite"/>
    </source>
</evidence>
<dbReference type="GO" id="GO:0008270">
    <property type="term" value="F:zinc ion binding"/>
    <property type="evidence" value="ECO:0007669"/>
    <property type="project" value="UniProtKB-UniRule"/>
</dbReference>
<evidence type="ECO:0000256" key="2">
    <source>
        <dbReference type="ARBA" id="ARBA00008226"/>
    </source>
</evidence>
<feature type="domain" description="Alanyl-transfer RNA synthetases family profile" evidence="15">
    <location>
        <begin position="4"/>
        <end position="702"/>
    </location>
</feature>
<keyword evidence="8 12" id="KW-0067">ATP-binding</keyword>
<feature type="region of interest" description="Disordered" evidence="14">
    <location>
        <begin position="832"/>
        <end position="851"/>
    </location>
</feature>
<name>A0A4R1GR85_9GAMM</name>
<evidence type="ECO:0000256" key="3">
    <source>
        <dbReference type="ARBA" id="ARBA00022555"/>
    </source>
</evidence>
<comment type="similarity">
    <text evidence="2 12">Belongs to the class-II aminoacyl-tRNA synthetase family.</text>
</comment>
<feature type="compositionally biased region" description="Gly residues" evidence="14">
    <location>
        <begin position="833"/>
        <end position="848"/>
    </location>
</feature>
<dbReference type="NCBIfam" id="TIGR00344">
    <property type="entry name" value="alaS"/>
    <property type="match status" value="1"/>
</dbReference>
<proteinExistence type="inferred from homology"/>
<gene>
    <name evidence="12" type="primary">alaS</name>
    <name evidence="16" type="ORF">CLV83_1874</name>
</gene>
<dbReference type="InterPro" id="IPR018162">
    <property type="entry name" value="Ala-tRNA-ligase_IIc_anticod-bd"/>
</dbReference>
<protein>
    <recommendedName>
        <fullName evidence="12">Alanine--tRNA ligase</fullName>
        <ecNumber evidence="12">6.1.1.7</ecNumber>
    </recommendedName>
    <alternativeName>
        <fullName evidence="12">Alanyl-tRNA synthetase</fullName>
        <shortName evidence="12">AlaRS</shortName>
    </alternativeName>
</protein>
<dbReference type="InterPro" id="IPR018165">
    <property type="entry name" value="Ala-tRNA-synth_IIc_core"/>
</dbReference>
<evidence type="ECO:0000313" key="17">
    <source>
        <dbReference type="Proteomes" id="UP000294546"/>
    </source>
</evidence>
<evidence type="ECO:0000256" key="1">
    <source>
        <dbReference type="ARBA" id="ARBA00004496"/>
    </source>
</evidence>
<keyword evidence="13" id="KW-0175">Coiled coil</keyword>
<dbReference type="SUPFAM" id="SSF55186">
    <property type="entry name" value="ThrRS/AlaRS common domain"/>
    <property type="match status" value="1"/>
</dbReference>
<dbReference type="Proteomes" id="UP000294546">
    <property type="component" value="Unassembled WGS sequence"/>
</dbReference>
<keyword evidence="9 12" id="KW-0694">RNA-binding</keyword>
<dbReference type="InterPro" id="IPR018164">
    <property type="entry name" value="Ala-tRNA-synth_IIc_N"/>
</dbReference>
<dbReference type="Gene3D" id="3.30.930.10">
    <property type="entry name" value="Bira Bifunctional Protein, Domain 2"/>
    <property type="match status" value="1"/>
</dbReference>
<comment type="catalytic activity">
    <reaction evidence="12">
        <text>tRNA(Ala) + L-alanine + ATP = L-alanyl-tRNA(Ala) + AMP + diphosphate</text>
        <dbReference type="Rhea" id="RHEA:12540"/>
        <dbReference type="Rhea" id="RHEA-COMP:9657"/>
        <dbReference type="Rhea" id="RHEA-COMP:9923"/>
        <dbReference type="ChEBI" id="CHEBI:30616"/>
        <dbReference type="ChEBI" id="CHEBI:33019"/>
        <dbReference type="ChEBI" id="CHEBI:57972"/>
        <dbReference type="ChEBI" id="CHEBI:78442"/>
        <dbReference type="ChEBI" id="CHEBI:78497"/>
        <dbReference type="ChEBI" id="CHEBI:456215"/>
        <dbReference type="EC" id="6.1.1.7"/>
    </reaction>
</comment>
<dbReference type="Gene3D" id="3.30.980.10">
    <property type="entry name" value="Threonyl-trna Synthetase, Chain A, domain 2"/>
    <property type="match status" value="1"/>
</dbReference>
<comment type="domain">
    <text evidence="12">Consists of three domains; the N-terminal catalytic domain, the editing domain and the C-terminal C-Ala domain. The editing domain removes incorrectly charged amino acids, while the C-Ala domain, along with tRNA(Ala), serves as a bridge to cooperatively bring together the editing and aminoacylation centers thus stimulating deacylation of misacylated tRNAs.</text>
</comment>
<feature type="binding site" evidence="12">
    <location>
        <position position="659"/>
    </location>
    <ligand>
        <name>Zn(2+)</name>
        <dbReference type="ChEBI" id="CHEBI:29105"/>
    </ligand>
</feature>
<dbReference type="InterPro" id="IPR003156">
    <property type="entry name" value="DHHA1_dom"/>
</dbReference>
<sequence length="868" mass="95108">MKYMTSAEIRQAFLNYFNEHGHEVVPSSPLVPGNDATLLFTNAGMVQFKDVFLGTDKRSYSRATTSQRCVRAGGKHNDLENVGYTARHHTFFEMLGNFSFGDYFKRDAIKFAWTFLTEVLGLPKEKLWVTVHYTDDEAEKIWKEEIGADPERFSKLDEDNFWSMGDTGPCGPCSEIFYDHGPEVAGGPPGSPDEDGDRYIEIWNLVFMQFNRSADGEMTPLAAPSIDTGMGLERIAAVMQQVHSNYEIDLFQNLLKAAAEVLGWQDLTAKSLRVIADHIRSCAFLIIDGVLPSNEGRGYVLRRILRRAVRHGNKLGAKGTFFHKLVAPLVAEMGEAYPELKELQAQVERVILKEEEQFARTLDNGLSLLEQAIADLDGKVLPGETVFRLYDTYGFPVDLTADVAREHEVTLDMDGFESEMQKQRERARASGQFSVDYNARIEVDGETRFTGYEAFEDQTKVVGLFRDGEPVSQLSAGERGTVVLENTSFYAESGGQVGDSGVIRWDRGLFNVGDCTKEGKVHLHHGEVAEGVLEVGNSVATEIDVEKRRAAALNHSATHLLHEALRIVLGSHVQQKGSLVNEDRLRFDFSHFEAVTDEELQRVEDIVNAQIRANTEVTTEVMPIDEAKAKGAAALFGEKYDEVVRVLSMGEDGFSVELCGGTHASRTGDIALMKIVSESGIASGVRRIEAVTGKAALNWFRATEAVVGDLSSLVKGTRDSVVEKVRNLNDRNRQLEKEIERLTAKLASAASGDLLNQVIEVQGIKVLAAKLEGVEAKSLRDSIDQLKNKLGSGVVVLMTAQGEKVSVAAGVTKDLTDRVKAGDLVRDLAAKLGGKGGGRPDMAQGGGTDASAMPAALESVPELVSQAL</sequence>